<feature type="compositionally biased region" description="Basic and acidic residues" evidence="1">
    <location>
        <begin position="452"/>
        <end position="468"/>
    </location>
</feature>
<dbReference type="Proteomes" id="UP001201812">
    <property type="component" value="Unassembled WGS sequence"/>
</dbReference>
<feature type="compositionally biased region" description="Polar residues" evidence="1">
    <location>
        <begin position="1501"/>
        <end position="1518"/>
    </location>
</feature>
<feature type="compositionally biased region" description="Pro residues" evidence="1">
    <location>
        <begin position="105"/>
        <end position="116"/>
    </location>
</feature>
<feature type="region of interest" description="Disordered" evidence="1">
    <location>
        <begin position="903"/>
        <end position="947"/>
    </location>
</feature>
<dbReference type="EMBL" id="JAKKPZ010000245">
    <property type="protein sequence ID" value="KAI1697889.1"/>
    <property type="molecule type" value="Genomic_DNA"/>
</dbReference>
<feature type="compositionally biased region" description="Basic and acidic residues" evidence="1">
    <location>
        <begin position="1289"/>
        <end position="1302"/>
    </location>
</feature>
<feature type="region of interest" description="Disordered" evidence="1">
    <location>
        <begin position="845"/>
        <end position="887"/>
    </location>
</feature>
<feature type="compositionally biased region" description="Basic and acidic residues" evidence="1">
    <location>
        <begin position="928"/>
        <end position="937"/>
    </location>
</feature>
<feature type="compositionally biased region" description="Polar residues" evidence="1">
    <location>
        <begin position="1374"/>
        <end position="1386"/>
    </location>
</feature>
<feature type="compositionally biased region" description="Polar residues" evidence="1">
    <location>
        <begin position="845"/>
        <end position="861"/>
    </location>
</feature>
<feature type="compositionally biased region" description="Pro residues" evidence="1">
    <location>
        <begin position="1178"/>
        <end position="1195"/>
    </location>
</feature>
<feature type="compositionally biased region" description="Polar residues" evidence="1">
    <location>
        <begin position="191"/>
        <end position="201"/>
    </location>
</feature>
<feature type="compositionally biased region" description="Pro residues" evidence="1">
    <location>
        <begin position="773"/>
        <end position="782"/>
    </location>
</feature>
<evidence type="ECO:0000313" key="3">
    <source>
        <dbReference type="Proteomes" id="UP001201812"/>
    </source>
</evidence>
<feature type="compositionally biased region" description="Polar residues" evidence="1">
    <location>
        <begin position="596"/>
        <end position="609"/>
    </location>
</feature>
<feature type="compositionally biased region" description="Low complexity" evidence="1">
    <location>
        <begin position="1265"/>
        <end position="1285"/>
    </location>
</feature>
<organism evidence="2 3">
    <name type="scientific">Ditylenchus destructor</name>
    <dbReference type="NCBI Taxonomy" id="166010"/>
    <lineage>
        <taxon>Eukaryota</taxon>
        <taxon>Metazoa</taxon>
        <taxon>Ecdysozoa</taxon>
        <taxon>Nematoda</taxon>
        <taxon>Chromadorea</taxon>
        <taxon>Rhabditida</taxon>
        <taxon>Tylenchina</taxon>
        <taxon>Tylenchomorpha</taxon>
        <taxon>Sphaerularioidea</taxon>
        <taxon>Anguinidae</taxon>
        <taxon>Anguininae</taxon>
        <taxon>Ditylenchus</taxon>
    </lineage>
</organism>
<feature type="compositionally biased region" description="Pro residues" evidence="1">
    <location>
        <begin position="1093"/>
        <end position="1102"/>
    </location>
</feature>
<keyword evidence="3" id="KW-1185">Reference proteome</keyword>
<feature type="compositionally biased region" description="Basic and acidic residues" evidence="1">
    <location>
        <begin position="266"/>
        <end position="278"/>
    </location>
</feature>
<feature type="compositionally biased region" description="Basic and acidic residues" evidence="1">
    <location>
        <begin position="1233"/>
        <end position="1243"/>
    </location>
</feature>
<feature type="compositionally biased region" description="Polar residues" evidence="1">
    <location>
        <begin position="967"/>
        <end position="992"/>
    </location>
</feature>
<feature type="compositionally biased region" description="Basic and acidic residues" evidence="1">
    <location>
        <begin position="690"/>
        <end position="702"/>
    </location>
</feature>
<feature type="compositionally biased region" description="Basic and acidic residues" evidence="1">
    <location>
        <begin position="535"/>
        <end position="559"/>
    </location>
</feature>
<feature type="region of interest" description="Disordered" evidence="1">
    <location>
        <begin position="763"/>
        <end position="819"/>
    </location>
</feature>
<feature type="compositionally biased region" description="Polar residues" evidence="1">
    <location>
        <begin position="1081"/>
        <end position="1090"/>
    </location>
</feature>
<sequence>MGRRRAAKPLGSPMEYVLSSLTFQGRRSGALRPTTGLARRLRRLAYMVRMTSLRIHELISLLILGYVFCVVGDEVDRTKDTVKNGATSVPEATAHSEPSNSSAIPVPPPPPPPLSKPQPSVVPKKGKSKAPDIGSAAMMQELAKKVKARRSSRSREREEREKQEKEEAKRKKDQNRTRNVGKVKIPAGLTQPRSSDQASESKPSEDQSIPEPPAPMPRAPQPLRPEKKGPKRHNGLPNIAQEDLVADLKANGDRGRLKPKPPVAPKPEKVEPAKELRSGLKPAQAKPSVPGSGTPVNSAPPVGPQLLKQSKPRNSDPGTEAGTVPAPVPESIAKRQNLRSRAPVANSQPERATTGEVPGKHVLKSAATREQRRTAIEPVNPEPAEIEKPGPQNLKARSQPSTAQPVPEEPARPQFPKLKKAEPKTSGPVQSQPASSDIGPHRLKKTTPSPEKTADKGMESTAKIDPRLLQKAPRRIPEKKIPDDTAVKTEEGKKEVIDPSRLRKPKVNPGETVAAKGDGSSAKIDPRSLPKAPRKIPERKTAERPDETVKEVLGPERLRKPTVNPVDSTTPKGDGSSTRNVMFDPKSLPRVRSKRPPTTATEGGITPTSDARPGPQNLKPRAEVTVSQPEKDSGPKIPGQSNLRKAKREADSERQTPAINRDFRGNLRKAENTVPAPKANTVNASPAQETLERFKQRSREKNSQTLAEHLFSLITAPYHRHYDKTPGRAPAAADTIICPICANESVAGDAEVDRTNKVVKNETPASISASSPQAPPIPPPDSSLPQFQKTLNPETLSKPSKIATSITTSSTNSDLSLPNVSSLSQANTAVETNASKITTAQPLSTAKTETYKTTAPANQPEVSVPPSDSALPNPGNLEQNEVPPKSVNVPKMNGALAPIEYRLPAPQENETPVKENVPSLPSAYAGSEPKEAEKLKPSPEPSKAQNVDILPSAKLVLLTSSSDSSLPQTTVITEPTAVHSTPETRLPQTNVSEVPPALKPQNEKHETSTVMKSTVSPVAESAAPIAESPITPMNSTSLESRKNEKLQMPPKLPQTSNSDTLPSVASEPKALTDAPPHPPQRTGSAESTISVVPPAPPLPPPTAHSVIVFTRRTKASSKSGKSDKVKPDEEMRKKAMQNELASRVRENEDGALAQKEDDAEGRPPPREEALSDKENVPKEPPPIPKAPPLPPPPPKPEAKVKLARPNDAARAASQRKKEEAERQIKAQGLIQELRVKGSRESLRKTPTKQGKTASIESPARELRNSLKPRARAPSSSSAQLSGAGAIQERVTKLKSTADRSTRLEPLNEEENLDDDLEPGKVEIPGRQKPRNARTPSESEKTFGAKESTDISALRKGLMPASSRASLRPAAPETSAMSHLPSRQNPRNLAEAPSGTQASPGSETPDKNEVANKSNEFLLRRRSSLRPAGSRPPKPAPETPDINTVPGQNRLKKTSMATLRSERTDITASTNVISGLRAGLKPASSRPNLKSPSPETPAMRSIPSQQNLRRVSQRVPSTSETDDAQKSVHDISGLRGKLKPAASRASLRPPQPESSDTLEATNPILSRRSTLKSVKKSAPETPTKPSEANSDPPEKSTRRAVQHKKTSVNQNRRSELPPEAPNFRGQLTPVAEGNESETSKADDTINAGGTDFKKRLSKAPITDTASPTAPVNI</sequence>
<feature type="compositionally biased region" description="Basic and acidic residues" evidence="1">
    <location>
        <begin position="661"/>
        <end position="671"/>
    </location>
</feature>
<feature type="compositionally biased region" description="Acidic residues" evidence="1">
    <location>
        <begin position="1306"/>
        <end position="1316"/>
    </location>
</feature>
<gene>
    <name evidence="2" type="ORF">DdX_18226</name>
</gene>
<feature type="compositionally biased region" description="Low complexity" evidence="1">
    <location>
        <begin position="1359"/>
        <end position="1371"/>
    </location>
</feature>
<feature type="compositionally biased region" description="Basic and acidic residues" evidence="1">
    <location>
        <begin position="1142"/>
        <end position="1177"/>
    </location>
</feature>
<feature type="compositionally biased region" description="Polar residues" evidence="1">
    <location>
        <begin position="395"/>
        <end position="404"/>
    </location>
</feature>
<feature type="compositionally biased region" description="Low complexity" evidence="1">
    <location>
        <begin position="797"/>
        <end position="819"/>
    </location>
</feature>
<comment type="caution">
    <text evidence="2">The sequence shown here is derived from an EMBL/GenBank/DDBJ whole genome shotgun (WGS) entry which is preliminary data.</text>
</comment>
<evidence type="ECO:0000256" key="1">
    <source>
        <dbReference type="SAM" id="MobiDB-lite"/>
    </source>
</evidence>
<feature type="compositionally biased region" description="Polar residues" evidence="1">
    <location>
        <begin position="1053"/>
        <end position="1063"/>
    </location>
</feature>
<feature type="compositionally biased region" description="Basic and acidic residues" evidence="1">
    <location>
        <begin position="1215"/>
        <end position="1224"/>
    </location>
</feature>
<feature type="compositionally biased region" description="Pro residues" evidence="1">
    <location>
        <begin position="210"/>
        <end position="223"/>
    </location>
</feature>
<evidence type="ECO:0000313" key="2">
    <source>
        <dbReference type="EMBL" id="KAI1697889.1"/>
    </source>
</evidence>
<feature type="compositionally biased region" description="Basic and acidic residues" evidence="1">
    <location>
        <begin position="1336"/>
        <end position="1348"/>
    </location>
</feature>
<feature type="compositionally biased region" description="Basic and acidic residues" evidence="1">
    <location>
        <begin position="475"/>
        <end position="501"/>
    </location>
</feature>
<feature type="region of interest" description="Disordered" evidence="1">
    <location>
        <begin position="88"/>
        <end position="703"/>
    </location>
</feature>
<feature type="compositionally biased region" description="Polar residues" evidence="1">
    <location>
        <begin position="565"/>
        <end position="580"/>
    </location>
</feature>
<accession>A0AAD4MK41</accession>
<name>A0AAD4MK41_9BILA</name>
<proteinExistence type="predicted"/>
<feature type="compositionally biased region" description="Polar residues" evidence="1">
    <location>
        <begin position="1552"/>
        <end position="1567"/>
    </location>
</feature>
<reference evidence="2" key="1">
    <citation type="submission" date="2022-01" db="EMBL/GenBank/DDBJ databases">
        <title>Genome Sequence Resource for Two Populations of Ditylenchus destructor, the Migratory Endoparasitic Phytonematode.</title>
        <authorList>
            <person name="Zhang H."/>
            <person name="Lin R."/>
            <person name="Xie B."/>
        </authorList>
    </citation>
    <scope>NUCLEOTIDE SEQUENCE</scope>
    <source>
        <strain evidence="2">BazhouSP</strain>
    </source>
</reference>
<feature type="compositionally biased region" description="Basic and acidic residues" evidence="1">
    <location>
        <begin position="153"/>
        <end position="176"/>
    </location>
</feature>
<feature type="compositionally biased region" description="Polar residues" evidence="1">
    <location>
        <begin position="1662"/>
        <end position="1672"/>
    </location>
</feature>
<protein>
    <submittedName>
        <fullName evidence="2">Uncharacterized protein</fullName>
    </submittedName>
</protein>
<feature type="region of interest" description="Disordered" evidence="1">
    <location>
        <begin position="961"/>
        <end position="1672"/>
    </location>
</feature>
<feature type="compositionally biased region" description="Basic and acidic residues" evidence="1">
    <location>
        <begin position="1120"/>
        <end position="1133"/>
    </location>
</feature>